<dbReference type="Proteomes" id="UP000336646">
    <property type="component" value="Unassembled WGS sequence"/>
</dbReference>
<feature type="transmembrane region" description="Helical" evidence="7">
    <location>
        <begin position="20"/>
        <end position="42"/>
    </location>
</feature>
<evidence type="ECO:0000256" key="5">
    <source>
        <dbReference type="ARBA" id="ARBA00022989"/>
    </source>
</evidence>
<feature type="transmembrane region" description="Helical" evidence="7">
    <location>
        <begin position="147"/>
        <end position="169"/>
    </location>
</feature>
<name>A0A6C1U1J1_9CORY</name>
<dbReference type="EMBL" id="RXIR01000002">
    <property type="protein sequence ID" value="TVS29976.1"/>
    <property type="molecule type" value="Genomic_DNA"/>
</dbReference>
<comment type="similarity">
    <text evidence="2 7">Belongs to the DedA family.</text>
</comment>
<evidence type="ECO:0000313" key="10">
    <source>
        <dbReference type="EMBL" id="TVS29976.1"/>
    </source>
</evidence>
<evidence type="ECO:0000313" key="12">
    <source>
        <dbReference type="Proteomes" id="UP000580709"/>
    </source>
</evidence>
<evidence type="ECO:0000256" key="2">
    <source>
        <dbReference type="ARBA" id="ARBA00010792"/>
    </source>
</evidence>
<keyword evidence="12" id="KW-1185">Reference proteome</keyword>
<reference evidence="9 12" key="2">
    <citation type="submission" date="2020-07" db="EMBL/GenBank/DDBJ databases">
        <authorList>
            <person name="Khare M."/>
        </authorList>
    </citation>
    <scope>NUCLEOTIDE SEQUENCE [LARGE SCALE GENOMIC DNA]</scope>
    <source>
        <strain evidence="9 12">P8776</strain>
    </source>
</reference>
<evidence type="ECO:0000259" key="8">
    <source>
        <dbReference type="Pfam" id="PF09335"/>
    </source>
</evidence>
<evidence type="ECO:0000256" key="6">
    <source>
        <dbReference type="ARBA" id="ARBA00023136"/>
    </source>
</evidence>
<feature type="transmembrane region" description="Helical" evidence="7">
    <location>
        <begin position="181"/>
        <end position="199"/>
    </location>
</feature>
<keyword evidence="4 7" id="KW-0812">Transmembrane</keyword>
<evidence type="ECO:0000256" key="7">
    <source>
        <dbReference type="RuleBase" id="RU367016"/>
    </source>
</evidence>
<dbReference type="PANTHER" id="PTHR30353:SF15">
    <property type="entry name" value="INNER MEMBRANE PROTEIN YABI"/>
    <property type="match status" value="1"/>
</dbReference>
<feature type="domain" description="VTT" evidence="8">
    <location>
        <begin position="48"/>
        <end position="167"/>
    </location>
</feature>
<evidence type="ECO:0000256" key="3">
    <source>
        <dbReference type="ARBA" id="ARBA00022475"/>
    </source>
</evidence>
<keyword evidence="6 7" id="KW-0472">Membrane</keyword>
<dbReference type="OrthoDB" id="9813426at2"/>
<feature type="transmembrane region" description="Helical" evidence="7">
    <location>
        <begin position="62"/>
        <end position="84"/>
    </location>
</feature>
<evidence type="ECO:0000256" key="4">
    <source>
        <dbReference type="ARBA" id="ARBA00022692"/>
    </source>
</evidence>
<accession>A0A6C1U1J1</accession>
<dbReference type="RefSeq" id="WP_136651614.1">
    <property type="nucleotide sequence ID" value="NZ_CP038157.1"/>
</dbReference>
<dbReference type="GeneID" id="74902333"/>
<evidence type="ECO:0000313" key="9">
    <source>
        <dbReference type="EMBL" id="MBA4505470.1"/>
    </source>
</evidence>
<dbReference type="Pfam" id="PF09335">
    <property type="entry name" value="VTT_dom"/>
    <property type="match status" value="1"/>
</dbReference>
<dbReference type="EMBL" id="JACEOR010000384">
    <property type="protein sequence ID" value="MBA4505470.1"/>
    <property type="molecule type" value="Genomic_DNA"/>
</dbReference>
<comment type="caution">
    <text evidence="10">The sequence shown here is derived from an EMBL/GenBank/DDBJ whole genome shotgun (WGS) entry which is preliminary data.</text>
</comment>
<keyword evidence="5 7" id="KW-1133">Transmembrane helix</keyword>
<dbReference type="InterPro" id="IPR032818">
    <property type="entry name" value="DedA-like"/>
</dbReference>
<dbReference type="AlphaFoldDB" id="A0A6C1U1J1"/>
<organism evidence="10 11">
    <name type="scientific">Corynebacterium sanguinis</name>
    <dbReference type="NCBI Taxonomy" id="2594913"/>
    <lineage>
        <taxon>Bacteria</taxon>
        <taxon>Bacillati</taxon>
        <taxon>Actinomycetota</taxon>
        <taxon>Actinomycetes</taxon>
        <taxon>Mycobacteriales</taxon>
        <taxon>Corynebacteriaceae</taxon>
        <taxon>Corynebacterium</taxon>
    </lineage>
</organism>
<evidence type="ECO:0000313" key="11">
    <source>
        <dbReference type="Proteomes" id="UP000336646"/>
    </source>
</evidence>
<gene>
    <name evidence="10" type="ORF">EKI59_01380</name>
    <name evidence="9" type="ORF">H0H28_09095</name>
</gene>
<keyword evidence="3 7" id="KW-1003">Cell membrane</keyword>
<reference evidence="10 11" key="1">
    <citation type="submission" date="2018-12" db="EMBL/GenBank/DDBJ databases">
        <title>Corynebacterium sanguinis sp. nov., a clinically-associated and environmental corynebacterium.</title>
        <authorList>
            <person name="Gonzales-Siles L."/>
            <person name="Jaen-Luchoro D."/>
            <person name="Cardew S."/>
            <person name="Inganas E."/>
            <person name="Ohlen M."/>
            <person name="Jensie-Markopolous S."/>
            <person name="Pinyeiro-Iglesias B."/>
            <person name="Molin K."/>
            <person name="Skovbjerg S."/>
            <person name="Svensson-Stadler L."/>
            <person name="Funke G."/>
            <person name="Moore E.R.B."/>
        </authorList>
    </citation>
    <scope>NUCLEOTIDE SEQUENCE [LARGE SCALE GENOMIC DNA]</scope>
    <source>
        <strain evidence="10 11">58734</strain>
    </source>
</reference>
<evidence type="ECO:0000256" key="1">
    <source>
        <dbReference type="ARBA" id="ARBA00004651"/>
    </source>
</evidence>
<comment type="subcellular location">
    <subcellularLocation>
        <location evidence="1 7">Cell membrane</location>
        <topology evidence="1 7">Multi-pass membrane protein</topology>
    </subcellularLocation>
</comment>
<protein>
    <submittedName>
        <fullName evidence="10">DedA family protein</fullName>
    </submittedName>
    <submittedName>
        <fullName evidence="9">VTT domain-containing protein</fullName>
    </submittedName>
</protein>
<dbReference type="GO" id="GO:0005886">
    <property type="term" value="C:plasma membrane"/>
    <property type="evidence" value="ECO:0007669"/>
    <property type="project" value="UniProtKB-SubCell"/>
</dbReference>
<dbReference type="Proteomes" id="UP000580709">
    <property type="component" value="Unassembled WGS sequence"/>
</dbReference>
<proteinExistence type="inferred from homology"/>
<dbReference type="InterPro" id="IPR032816">
    <property type="entry name" value="VTT_dom"/>
</dbReference>
<sequence>MLTLSLLGTLFGTNTVLNGYGPYVLVGLGLVVFIESGVLFPFLPCDSLLVAVAALKDSLGLYAWEIIATAIVAAILGDQVGFYLGRRFGRKLFSDNARILRTDRLQAAEDFFRRRGPFALVLGRFVPIVRTFVPFAAGTARLSYPRFVGWNVAGAVFWVVLMVSVGVFFGDISGLAHSIDFVIIAVSAISILPVLVGVAKKWRREKAYQPSRVS</sequence>
<dbReference type="PANTHER" id="PTHR30353">
    <property type="entry name" value="INNER MEMBRANE PROTEIN DEDA-RELATED"/>
    <property type="match status" value="1"/>
</dbReference>